<comment type="caution">
    <text evidence="1">The sequence shown here is derived from an EMBL/GenBank/DDBJ whole genome shotgun (WGS) entry which is preliminary data.</text>
</comment>
<proteinExistence type="predicted"/>
<reference evidence="1 2" key="1">
    <citation type="journal article" date="2019" name="Sci. Rep.">
        <title>Orb-weaving spider Araneus ventricosus genome elucidates the spidroin gene catalogue.</title>
        <authorList>
            <person name="Kono N."/>
            <person name="Nakamura H."/>
            <person name="Ohtoshi R."/>
            <person name="Moran D.A.P."/>
            <person name="Shinohara A."/>
            <person name="Yoshida Y."/>
            <person name="Fujiwara M."/>
            <person name="Mori M."/>
            <person name="Tomita M."/>
            <person name="Arakawa K."/>
        </authorList>
    </citation>
    <scope>NUCLEOTIDE SEQUENCE [LARGE SCALE GENOMIC DNA]</scope>
</reference>
<protein>
    <submittedName>
        <fullName evidence="1">Uncharacterized protein</fullName>
    </submittedName>
</protein>
<name>A0A4Y2WXS0_ARAVE</name>
<accession>A0A4Y2WXS0</accession>
<evidence type="ECO:0000313" key="1">
    <source>
        <dbReference type="EMBL" id="GBO41310.1"/>
    </source>
</evidence>
<keyword evidence="2" id="KW-1185">Reference proteome</keyword>
<evidence type="ECO:0000313" key="2">
    <source>
        <dbReference type="Proteomes" id="UP000499080"/>
    </source>
</evidence>
<sequence length="125" mass="14252">MPICNISQCADVINIIIIIINPPGGYRPEKVYGITKPSQHNHKEKPLPCLAIQSLLKYRPPRKKIPALRPTQNSPHYKQPIRRSSFLQEYDQSSEMGPKSHTTITISNREPRLCSLIRLILISKS</sequence>
<dbReference type="EMBL" id="BGPR01066914">
    <property type="protein sequence ID" value="GBO41310.1"/>
    <property type="molecule type" value="Genomic_DNA"/>
</dbReference>
<organism evidence="1 2">
    <name type="scientific">Araneus ventricosus</name>
    <name type="common">Orbweaver spider</name>
    <name type="synonym">Epeira ventricosa</name>
    <dbReference type="NCBI Taxonomy" id="182803"/>
    <lineage>
        <taxon>Eukaryota</taxon>
        <taxon>Metazoa</taxon>
        <taxon>Ecdysozoa</taxon>
        <taxon>Arthropoda</taxon>
        <taxon>Chelicerata</taxon>
        <taxon>Arachnida</taxon>
        <taxon>Araneae</taxon>
        <taxon>Araneomorphae</taxon>
        <taxon>Entelegynae</taxon>
        <taxon>Araneoidea</taxon>
        <taxon>Araneidae</taxon>
        <taxon>Araneus</taxon>
    </lineage>
</organism>
<dbReference type="Proteomes" id="UP000499080">
    <property type="component" value="Unassembled WGS sequence"/>
</dbReference>
<gene>
    <name evidence="1" type="ORF">AVEN_265215_1</name>
</gene>
<dbReference type="AlphaFoldDB" id="A0A4Y2WXS0"/>